<protein>
    <recommendedName>
        <fullName evidence="1">DUF1854 domain-containing protein</fullName>
    </recommendedName>
</protein>
<evidence type="ECO:0000313" key="3">
    <source>
        <dbReference type="Proteomes" id="UP000072421"/>
    </source>
</evidence>
<dbReference type="AlphaFoldDB" id="A0A127P945"/>
<dbReference type="Pfam" id="PF08909">
    <property type="entry name" value="DUF1854"/>
    <property type="match status" value="1"/>
</dbReference>
<sequence length="156" mass="17391">MTIHDFKLSRNAFGRLVYTAAGGEVHEGVVPVRAFPIGAPDDGISLVNGDGQELAWISRLSDLPGETRTMVEKELASREFMPEIRRIQRVSSFTAPSTWYVETNRGDASFTLKGEEDIRRIVATSLLIADSHGVQFLIRDTQALDKASRKILDRFL</sequence>
<evidence type="ECO:0000259" key="1">
    <source>
        <dbReference type="Pfam" id="PF08909"/>
    </source>
</evidence>
<dbReference type="EMBL" id="CP013232">
    <property type="protein sequence ID" value="AMO94339.1"/>
    <property type="molecule type" value="Genomic_DNA"/>
</dbReference>
<organism evidence="2">
    <name type="scientific">Collimonas fungivorans</name>
    <dbReference type="NCBI Taxonomy" id="158899"/>
    <lineage>
        <taxon>Bacteria</taxon>
        <taxon>Pseudomonadati</taxon>
        <taxon>Pseudomonadota</taxon>
        <taxon>Betaproteobacteria</taxon>
        <taxon>Burkholderiales</taxon>
        <taxon>Oxalobacteraceae</taxon>
        <taxon>Collimonas</taxon>
    </lineage>
</organism>
<reference evidence="2 3" key="1">
    <citation type="submission" date="2015-11" db="EMBL/GenBank/DDBJ databases">
        <title>Exploring the genomic traits of fungus-feeding bacterial genus Collimonas.</title>
        <authorList>
            <person name="Song C."/>
            <person name="Schmidt R."/>
            <person name="de Jager V."/>
            <person name="Krzyzanowska D."/>
            <person name="Jongedijk E."/>
            <person name="Cankar K."/>
            <person name="Beekwilder J."/>
            <person name="van Veen A."/>
            <person name="de Boer W."/>
            <person name="van Veen J.A."/>
            <person name="Garbeva P."/>
        </authorList>
    </citation>
    <scope>NUCLEOTIDE SEQUENCE [LARGE SCALE GENOMIC DNA]</scope>
    <source>
        <strain evidence="2 3">Ter6</strain>
    </source>
</reference>
<proteinExistence type="predicted"/>
<name>A0A127P945_9BURK</name>
<feature type="domain" description="DUF1854" evidence="1">
    <location>
        <begin position="26"/>
        <end position="155"/>
    </location>
</feature>
<dbReference type="RefSeq" id="WP_061539418.1">
    <property type="nucleotide sequence ID" value="NZ_CP013232.1"/>
</dbReference>
<dbReference type="InterPro" id="IPR015005">
    <property type="entry name" value="DUF1854"/>
</dbReference>
<evidence type="ECO:0000313" key="2">
    <source>
        <dbReference type="EMBL" id="AMO94339.1"/>
    </source>
</evidence>
<gene>
    <name evidence="2" type="ORF">CFter6_1637</name>
</gene>
<dbReference type="PATRIC" id="fig|158899.10.peg.1647"/>
<dbReference type="OrthoDB" id="212426at2"/>
<dbReference type="Proteomes" id="UP000072421">
    <property type="component" value="Chromosome"/>
</dbReference>
<accession>A0A127P945</accession>